<keyword evidence="6" id="KW-0378">Hydrolase</keyword>
<dbReference type="InterPro" id="IPR049080">
    <property type="entry name" value="MOV-10-like_beta-barrel"/>
</dbReference>
<dbReference type="CDD" id="cd18808">
    <property type="entry name" value="SF1_C_Upf1"/>
    <property type="match status" value="1"/>
</dbReference>
<dbReference type="InterPro" id="IPR041677">
    <property type="entry name" value="DNA2/NAM7_AAA_11"/>
</dbReference>
<dbReference type="GO" id="GO:0005524">
    <property type="term" value="F:ATP binding"/>
    <property type="evidence" value="ECO:0007669"/>
    <property type="project" value="UniProtKB-KW"/>
</dbReference>
<evidence type="ECO:0000313" key="16">
    <source>
        <dbReference type="Proteomes" id="UP000288805"/>
    </source>
</evidence>
<feature type="domain" description="DNA2/NAM7 helicase-like C-terminal" evidence="13">
    <location>
        <begin position="609"/>
        <end position="751"/>
    </location>
</feature>
<keyword evidence="5" id="KW-0547">Nucleotide-binding</keyword>
<dbReference type="InterPro" id="IPR013783">
    <property type="entry name" value="Ig-like_fold"/>
</dbReference>
<comment type="subcellular location">
    <subcellularLocation>
        <location evidence="1">Cytoplasm</location>
    </subcellularLocation>
</comment>
<dbReference type="Pfam" id="PF13086">
    <property type="entry name" value="AAA_11"/>
    <property type="match status" value="2"/>
</dbReference>
<evidence type="ECO:0000259" key="14">
    <source>
        <dbReference type="Pfam" id="PF21634"/>
    </source>
</evidence>
<feature type="domain" description="DNA2/NAM7 helicase helicase" evidence="12">
    <location>
        <begin position="511"/>
        <end position="583"/>
    </location>
</feature>
<dbReference type="PANTHER" id="PTHR45418">
    <property type="entry name" value="CANCER/TESTIS ANTIGEN 55"/>
    <property type="match status" value="1"/>
</dbReference>
<dbReference type="EC" id="3.6.4.13" evidence="3"/>
<protein>
    <recommendedName>
        <fullName evidence="3">RNA helicase</fullName>
        <ecNumber evidence="3">3.6.4.13</ecNumber>
    </recommendedName>
</protein>
<dbReference type="InterPro" id="IPR027417">
    <property type="entry name" value="P-loop_NTPase"/>
</dbReference>
<reference evidence="15 16" key="1">
    <citation type="journal article" date="2018" name="PLoS Genet.">
        <title>Population sequencing reveals clonal diversity and ancestral inbreeding in the grapevine cultivar Chardonnay.</title>
        <authorList>
            <person name="Roach M.J."/>
            <person name="Johnson D.L."/>
            <person name="Bohlmann J."/>
            <person name="van Vuuren H.J."/>
            <person name="Jones S.J."/>
            <person name="Pretorius I.S."/>
            <person name="Schmidt S.A."/>
            <person name="Borneman A.R."/>
        </authorList>
    </citation>
    <scope>NUCLEOTIDE SEQUENCE [LARGE SCALE GENOMIC DNA]</scope>
    <source>
        <strain evidence="16">cv. Chardonnay</strain>
        <tissue evidence="15">Leaf</tissue>
    </source>
</reference>
<dbReference type="Pfam" id="PF13087">
    <property type="entry name" value="AAA_12"/>
    <property type="match status" value="1"/>
</dbReference>
<organism evidence="15 16">
    <name type="scientific">Vitis vinifera</name>
    <name type="common">Grape</name>
    <dbReference type="NCBI Taxonomy" id="29760"/>
    <lineage>
        <taxon>Eukaryota</taxon>
        <taxon>Viridiplantae</taxon>
        <taxon>Streptophyta</taxon>
        <taxon>Embryophyta</taxon>
        <taxon>Tracheophyta</taxon>
        <taxon>Spermatophyta</taxon>
        <taxon>Magnoliopsida</taxon>
        <taxon>eudicotyledons</taxon>
        <taxon>Gunneridae</taxon>
        <taxon>Pentapetalae</taxon>
        <taxon>rosids</taxon>
        <taxon>Vitales</taxon>
        <taxon>Vitaceae</taxon>
        <taxon>Viteae</taxon>
        <taxon>Vitis</taxon>
    </lineage>
</organism>
<dbReference type="Proteomes" id="UP000288805">
    <property type="component" value="Unassembled WGS sequence"/>
</dbReference>
<dbReference type="Pfam" id="PF21634">
    <property type="entry name" value="MOV-10_beta-barrel"/>
    <property type="match status" value="1"/>
</dbReference>
<keyword evidence="8" id="KW-0067">ATP-binding</keyword>
<evidence type="ECO:0000256" key="9">
    <source>
        <dbReference type="ARBA" id="ARBA00023158"/>
    </source>
</evidence>
<sequence length="834" mass="95405">MAATGWDDECSVIGDKGEIGFIDFENDASVCDYNPSEEGPVVVSVPFAFKGKPKSIFVGETATDCVTLENTTSEPVELWAVRIFASTPEDSFTVSLMEPPSAGVDIKYIQEFLESFCLEDRVLQPGETLTVWVSCKPKEIGLHTSVVHFDLGSDRIERVIFLLAEDRVSQSLAPNKPYSRGSRKKVFNVQEYVVGSRPARPNARSFRYRLPQYVIPNDVRELVEGKQIPDTILEGLTRDNYESYFKTLLIMEEIRMEEDMRSYDMERVTMRRKGTQFLTLEVPGLAEKRPSLVHGDYIFAKLAYEDENDSSPPYQGFIHRVEAEQVYLGFAREFIWHHTDESLYNVRFTYNRVNMRRLYQAIDSAKGLEMDLLFPSDSRRRLIKATHMVPISFNLNEEQIFSIKMILGCRGAPPYVIHGPPGTGKTKTLVEAILQLYLTQKNTRILVCAPSNSAADHLLERLLAEKAVEVQGNEIFRLNATSRPYEDMNPDFIRFCISEDLIFKCPPLNDLKRYRIIISTYMSAALLYAEGVKRSHFSHILLDEAGQASEPETMIPLSHLCQRKTVVVLAGDPMQLGPVIYSKDAETYCLGKSYLERLFECEFYHKEDENYVTKLDFPVLFIGVQGYDEREGSNPSWFNRTEASKVVEIIKKLTISQDLREEDIGVITPYRQQVLKLKKALEGVDMPAIKVGSVEQFQGQEREVIIISTVRSTIKHNEFDKNHCLGFLSNPRRFNVAITRAKSLLIIIGNPHIISKDLYWNKILWHCSDNDSYQGCALPERQDFVDKEPVQFSFNHEEENPQPSNEVERGEEPFQAEEIPKPVKDEAEWSDGWK</sequence>
<comment type="catalytic activity">
    <reaction evidence="10">
        <text>ATP + H2O = ADP + phosphate + H(+)</text>
        <dbReference type="Rhea" id="RHEA:13065"/>
        <dbReference type="ChEBI" id="CHEBI:15377"/>
        <dbReference type="ChEBI" id="CHEBI:15378"/>
        <dbReference type="ChEBI" id="CHEBI:30616"/>
        <dbReference type="ChEBI" id="CHEBI:43474"/>
        <dbReference type="ChEBI" id="CHEBI:456216"/>
        <dbReference type="EC" id="3.6.4.13"/>
    </reaction>
</comment>
<dbReference type="GO" id="GO:0016787">
    <property type="term" value="F:hydrolase activity"/>
    <property type="evidence" value="ECO:0007669"/>
    <property type="project" value="UniProtKB-KW"/>
</dbReference>
<proteinExistence type="inferred from homology"/>
<evidence type="ECO:0000256" key="11">
    <source>
        <dbReference type="SAM" id="MobiDB-lite"/>
    </source>
</evidence>
<evidence type="ECO:0000256" key="8">
    <source>
        <dbReference type="ARBA" id="ARBA00022840"/>
    </source>
</evidence>
<dbReference type="GO" id="GO:0005737">
    <property type="term" value="C:cytoplasm"/>
    <property type="evidence" value="ECO:0007669"/>
    <property type="project" value="UniProtKB-SubCell"/>
</dbReference>
<dbReference type="SUPFAM" id="SSF52540">
    <property type="entry name" value="P-loop containing nucleoside triphosphate hydrolases"/>
    <property type="match status" value="1"/>
</dbReference>
<evidence type="ECO:0000256" key="3">
    <source>
        <dbReference type="ARBA" id="ARBA00012552"/>
    </source>
</evidence>
<evidence type="ECO:0000259" key="12">
    <source>
        <dbReference type="Pfam" id="PF13086"/>
    </source>
</evidence>
<evidence type="ECO:0000256" key="1">
    <source>
        <dbReference type="ARBA" id="ARBA00004496"/>
    </source>
</evidence>
<evidence type="ECO:0000256" key="6">
    <source>
        <dbReference type="ARBA" id="ARBA00022801"/>
    </source>
</evidence>
<dbReference type="CDD" id="cd18038">
    <property type="entry name" value="DEXXQc_Helz-like"/>
    <property type="match status" value="1"/>
</dbReference>
<evidence type="ECO:0000256" key="10">
    <source>
        <dbReference type="ARBA" id="ARBA00047984"/>
    </source>
</evidence>
<dbReference type="PANTHER" id="PTHR45418:SF1">
    <property type="entry name" value="CANCER_TESTIS ANTIGEN 55"/>
    <property type="match status" value="1"/>
</dbReference>
<feature type="compositionally biased region" description="Basic and acidic residues" evidence="11">
    <location>
        <begin position="806"/>
        <end position="834"/>
    </location>
</feature>
<evidence type="ECO:0000256" key="2">
    <source>
        <dbReference type="ARBA" id="ARBA00005601"/>
    </source>
</evidence>
<dbReference type="AlphaFoldDB" id="A0A438F713"/>
<comment type="similarity">
    <text evidence="2">Belongs to the DNA2/NAM7 helicase family. SDE3 subfamily.</text>
</comment>
<dbReference type="InterPro" id="IPR047187">
    <property type="entry name" value="SF1_C_Upf1"/>
</dbReference>
<dbReference type="GO" id="GO:0031047">
    <property type="term" value="P:regulatory ncRNA-mediated gene silencing"/>
    <property type="evidence" value="ECO:0007669"/>
    <property type="project" value="UniProtKB-KW"/>
</dbReference>
<gene>
    <name evidence="15" type="primary">SDE3_0</name>
    <name evidence="15" type="ORF">CK203_075778</name>
</gene>
<dbReference type="Gene3D" id="3.40.50.300">
    <property type="entry name" value="P-loop containing nucleotide triphosphate hydrolases"/>
    <property type="match status" value="2"/>
</dbReference>
<comment type="caution">
    <text evidence="15">The sequence shown here is derived from an EMBL/GenBank/DDBJ whole genome shotgun (WGS) entry which is preliminary data.</text>
</comment>
<keyword evidence="4" id="KW-0963">Cytoplasm</keyword>
<feature type="region of interest" description="Disordered" evidence="11">
    <location>
        <begin position="790"/>
        <end position="834"/>
    </location>
</feature>
<feature type="domain" description="DNA2/NAM7 helicase helicase" evidence="12">
    <location>
        <begin position="394"/>
        <end position="482"/>
    </location>
</feature>
<keyword evidence="7 15" id="KW-0347">Helicase</keyword>
<dbReference type="Gene3D" id="2.60.40.10">
    <property type="entry name" value="Immunoglobulins"/>
    <property type="match status" value="1"/>
</dbReference>
<evidence type="ECO:0000256" key="5">
    <source>
        <dbReference type="ARBA" id="ARBA00022741"/>
    </source>
</evidence>
<dbReference type="EMBL" id="QGNW01001107">
    <property type="protein sequence ID" value="RVW55807.1"/>
    <property type="molecule type" value="Genomic_DNA"/>
</dbReference>
<dbReference type="GO" id="GO:0032574">
    <property type="term" value="F:5'-3' RNA helicase activity"/>
    <property type="evidence" value="ECO:0007669"/>
    <property type="project" value="InterPro"/>
</dbReference>
<dbReference type="InterPro" id="IPR041679">
    <property type="entry name" value="DNA2/NAM7-like_C"/>
</dbReference>
<dbReference type="InterPro" id="IPR026122">
    <property type="entry name" value="MOV-10/SDE3_DEXXQ/H-box"/>
</dbReference>
<dbReference type="GO" id="GO:0003723">
    <property type="term" value="F:RNA binding"/>
    <property type="evidence" value="ECO:0007669"/>
    <property type="project" value="InterPro"/>
</dbReference>
<evidence type="ECO:0000259" key="13">
    <source>
        <dbReference type="Pfam" id="PF13087"/>
    </source>
</evidence>
<evidence type="ECO:0000256" key="7">
    <source>
        <dbReference type="ARBA" id="ARBA00022806"/>
    </source>
</evidence>
<accession>A0A438F713</accession>
<evidence type="ECO:0000313" key="15">
    <source>
        <dbReference type="EMBL" id="RVW55807.1"/>
    </source>
</evidence>
<feature type="domain" description="Helicase MOV-10-like beta-barrel" evidence="14">
    <location>
        <begin position="263"/>
        <end position="348"/>
    </location>
</feature>
<feature type="compositionally biased region" description="Basic and acidic residues" evidence="11">
    <location>
        <begin position="790"/>
        <end position="799"/>
    </location>
</feature>
<name>A0A438F713_VITVI</name>
<evidence type="ECO:0000256" key="4">
    <source>
        <dbReference type="ARBA" id="ARBA00022490"/>
    </source>
</evidence>
<keyword evidence="9" id="KW-0943">RNA-mediated gene silencing</keyword>
<dbReference type="FunFam" id="3.40.50.300:FF:001468">
    <property type="entry name" value="Probable RNA helicase SDE3"/>
    <property type="match status" value="1"/>
</dbReference>